<dbReference type="InterPro" id="IPR043502">
    <property type="entry name" value="DNA/RNA_pol_sf"/>
</dbReference>
<accession>A0A363CX02</accession>
<keyword evidence="2" id="KW-0808">Transferase</keyword>
<dbReference type="InterPro" id="IPR051083">
    <property type="entry name" value="GrpII_Intron_Splice-Mob/Def"/>
</dbReference>
<organism evidence="11 12">
    <name type="scientific">Arcobacter caeni</name>
    <dbReference type="NCBI Taxonomy" id="1912877"/>
    <lineage>
        <taxon>Bacteria</taxon>
        <taxon>Pseudomonadati</taxon>
        <taxon>Campylobacterota</taxon>
        <taxon>Epsilonproteobacteria</taxon>
        <taxon>Campylobacterales</taxon>
        <taxon>Arcobacteraceae</taxon>
        <taxon>Arcobacter</taxon>
    </lineage>
</organism>
<keyword evidence="12" id="KW-1185">Reference proteome</keyword>
<dbReference type="CDD" id="cd03487">
    <property type="entry name" value="RT_Bac_retron_II"/>
    <property type="match status" value="1"/>
</dbReference>
<evidence type="ECO:0000256" key="7">
    <source>
        <dbReference type="ARBA" id="ARBA00023118"/>
    </source>
</evidence>
<reference evidence="11 12" key="1">
    <citation type="submission" date="2017-02" db="EMBL/GenBank/DDBJ databases">
        <title>Arcobacter caeni sp. nov, a new Arcobacter species isolated from reclaimed water.</title>
        <authorList>
            <person name="Figueras M.J."/>
            <person name="Perez-Cataluna A."/>
            <person name="Salas-Masso N."/>
        </authorList>
    </citation>
    <scope>NUCLEOTIDE SEQUENCE [LARGE SCALE GENOMIC DNA]</scope>
    <source>
        <strain evidence="11 12">RW17-10</strain>
    </source>
</reference>
<evidence type="ECO:0000313" key="12">
    <source>
        <dbReference type="Proteomes" id="UP000251135"/>
    </source>
</evidence>
<evidence type="ECO:0000256" key="5">
    <source>
        <dbReference type="ARBA" id="ARBA00022842"/>
    </source>
</evidence>
<dbReference type="PANTHER" id="PTHR34047:SF7">
    <property type="entry name" value="RNA-DIRECTED DNA POLYMERASE"/>
    <property type="match status" value="1"/>
</dbReference>
<feature type="domain" description="Reverse transcriptase" evidence="10">
    <location>
        <begin position="16"/>
        <end position="234"/>
    </location>
</feature>
<keyword evidence="7" id="KW-0051">Antiviral defense</keyword>
<keyword evidence="6" id="KW-0695">RNA-directed DNA polymerase</keyword>
<keyword evidence="3" id="KW-0548">Nucleotidyltransferase</keyword>
<evidence type="ECO:0000259" key="10">
    <source>
        <dbReference type="PROSITE" id="PS50878"/>
    </source>
</evidence>
<dbReference type="InterPro" id="IPR000123">
    <property type="entry name" value="Reverse_transcriptase_msDNA"/>
</dbReference>
<evidence type="ECO:0000256" key="6">
    <source>
        <dbReference type="ARBA" id="ARBA00022918"/>
    </source>
</evidence>
<protein>
    <recommendedName>
        <fullName evidence="1">RNA-directed DNA polymerase</fullName>
        <ecNumber evidence="1">2.7.7.49</ecNumber>
    </recommendedName>
</protein>
<dbReference type="PROSITE" id="PS50878">
    <property type="entry name" value="RT_POL"/>
    <property type="match status" value="1"/>
</dbReference>
<dbReference type="Proteomes" id="UP000251135">
    <property type="component" value="Unassembled WGS sequence"/>
</dbReference>
<evidence type="ECO:0000256" key="1">
    <source>
        <dbReference type="ARBA" id="ARBA00012493"/>
    </source>
</evidence>
<comment type="similarity">
    <text evidence="8">Belongs to the bacterial reverse transcriptase family.</text>
</comment>
<evidence type="ECO:0000313" key="11">
    <source>
        <dbReference type="EMBL" id="PUE63630.1"/>
    </source>
</evidence>
<keyword evidence="4" id="KW-0479">Metal-binding</keyword>
<dbReference type="GO" id="GO:0003723">
    <property type="term" value="F:RNA binding"/>
    <property type="evidence" value="ECO:0007669"/>
    <property type="project" value="InterPro"/>
</dbReference>
<dbReference type="AlphaFoldDB" id="A0A363CX02"/>
<comment type="caution">
    <text evidence="11">The sequence shown here is derived from an EMBL/GenBank/DDBJ whole genome shotgun (WGS) entry which is preliminary data.</text>
</comment>
<proteinExistence type="inferred from homology"/>
<dbReference type="InterPro" id="IPR000477">
    <property type="entry name" value="RT_dom"/>
</dbReference>
<evidence type="ECO:0000256" key="2">
    <source>
        <dbReference type="ARBA" id="ARBA00022679"/>
    </source>
</evidence>
<dbReference type="PANTHER" id="PTHR34047">
    <property type="entry name" value="NUCLEAR INTRON MATURASE 1, MITOCHONDRIAL-RELATED"/>
    <property type="match status" value="1"/>
</dbReference>
<dbReference type="GO" id="GO:0003964">
    <property type="term" value="F:RNA-directed DNA polymerase activity"/>
    <property type="evidence" value="ECO:0007669"/>
    <property type="project" value="UniProtKB-KW"/>
</dbReference>
<dbReference type="EMBL" id="MUXE01000017">
    <property type="protein sequence ID" value="PUE63630.1"/>
    <property type="molecule type" value="Genomic_DNA"/>
</dbReference>
<evidence type="ECO:0000256" key="8">
    <source>
        <dbReference type="ARBA" id="ARBA00034120"/>
    </source>
</evidence>
<keyword evidence="5" id="KW-0460">Magnesium</keyword>
<dbReference type="NCBIfam" id="NF038233">
    <property type="entry name" value="retron_St85_RT"/>
    <property type="match status" value="1"/>
</dbReference>
<dbReference type="SUPFAM" id="SSF56672">
    <property type="entry name" value="DNA/RNA polymerases"/>
    <property type="match status" value="1"/>
</dbReference>
<dbReference type="OrthoDB" id="5366084at2"/>
<dbReference type="PRINTS" id="PR00866">
    <property type="entry name" value="RNADNAPOLMS"/>
</dbReference>
<dbReference type="GO" id="GO:0046872">
    <property type="term" value="F:metal ion binding"/>
    <property type="evidence" value="ECO:0007669"/>
    <property type="project" value="UniProtKB-KW"/>
</dbReference>
<evidence type="ECO:0000256" key="4">
    <source>
        <dbReference type="ARBA" id="ARBA00022723"/>
    </source>
</evidence>
<evidence type="ECO:0000256" key="9">
    <source>
        <dbReference type="ARBA" id="ARBA00048173"/>
    </source>
</evidence>
<dbReference type="EC" id="2.7.7.49" evidence="1"/>
<gene>
    <name evidence="11" type="ORF">B0174_10415</name>
</gene>
<dbReference type="GO" id="GO:0051607">
    <property type="term" value="P:defense response to virus"/>
    <property type="evidence" value="ECO:0007669"/>
    <property type="project" value="UniProtKB-KW"/>
</dbReference>
<name>A0A363CX02_9BACT</name>
<evidence type="ECO:0000256" key="3">
    <source>
        <dbReference type="ARBA" id="ARBA00022695"/>
    </source>
</evidence>
<sequence>MLKFNELLKKEDDIDFFKLYLFSLDASRKYKTYSIKKRKGGLRTINHPSKELKKYQRILSKLIFSKLPIHESVFSYKKRISIKNLAEQHKNNRFLLRIDFKDFFPSLTSKNIRELLEKNLSLFDFELSKDDITLINNIVCKSNKLTIGAPTSPIISNALLYDFDCEMNNFSKKIKYSRYADDLYFSSNIPNLLQNIIPYIKTFLLNYKIKLQINEDKNIYTSKKRKRCVTGLVLTTDNEISIGREKKKYLKSLIFKYIKKTITSEELIYLKGYLSFVKSVEESFLNNLIKKYNPVIIKEIQELKNIVI</sequence>
<dbReference type="Pfam" id="PF00078">
    <property type="entry name" value="RVT_1"/>
    <property type="match status" value="1"/>
</dbReference>
<comment type="catalytic activity">
    <reaction evidence="9">
        <text>DNA(n) + a 2'-deoxyribonucleoside 5'-triphosphate = DNA(n+1) + diphosphate</text>
        <dbReference type="Rhea" id="RHEA:22508"/>
        <dbReference type="Rhea" id="RHEA-COMP:17339"/>
        <dbReference type="Rhea" id="RHEA-COMP:17340"/>
        <dbReference type="ChEBI" id="CHEBI:33019"/>
        <dbReference type="ChEBI" id="CHEBI:61560"/>
        <dbReference type="ChEBI" id="CHEBI:173112"/>
        <dbReference type="EC" id="2.7.7.49"/>
    </reaction>
</comment>